<dbReference type="RefSeq" id="WP_068119249.1">
    <property type="nucleotide sequence ID" value="NZ_CCXJ01000175.1"/>
</dbReference>
<keyword evidence="3" id="KW-0804">Transcription</keyword>
<feature type="domain" description="IclR-ED" evidence="6">
    <location>
        <begin position="78"/>
        <end position="259"/>
    </location>
</feature>
<feature type="region of interest" description="Disordered" evidence="4">
    <location>
        <begin position="262"/>
        <end position="281"/>
    </location>
</feature>
<dbReference type="Gene3D" id="1.10.10.10">
    <property type="entry name" value="Winged helix-like DNA-binding domain superfamily/Winged helix DNA-binding domain"/>
    <property type="match status" value="1"/>
</dbReference>
<dbReference type="Gene3D" id="3.30.450.40">
    <property type="match status" value="1"/>
</dbReference>
<dbReference type="InterPro" id="IPR036390">
    <property type="entry name" value="WH_DNA-bd_sf"/>
</dbReference>
<dbReference type="InterPro" id="IPR014757">
    <property type="entry name" value="Tscrpt_reg_IclR_C"/>
</dbReference>
<evidence type="ECO:0000259" key="5">
    <source>
        <dbReference type="PROSITE" id="PS51077"/>
    </source>
</evidence>
<dbReference type="SMART" id="SM00346">
    <property type="entry name" value="HTH_ICLR"/>
    <property type="match status" value="1"/>
</dbReference>
<evidence type="ECO:0000313" key="7">
    <source>
        <dbReference type="EMBL" id="MDP9823715.1"/>
    </source>
</evidence>
<keyword evidence="1" id="KW-0805">Transcription regulation</keyword>
<sequence length="281" mass="30393">MRRSAIPKNGPSSQESPSILAKAFDVLRAFDASRRVMTLTELSRAADLPKSTVHRLLARLVELDAVEHVGDGYRVSVSLAQLASFSPANLMRELALPHMARLHHWSGQTVALGVLRGIDVVVLDQVGFLPWHSQRVVVGARLPATTAAMGKVLLAWDPREVLETVLPRPLPALTSASITDPEVLLDELRTVRADNLATQLHETRQGVAGIASAIIVHGKAVGALSLIYPAAVELRPQATNALRDATARLGVEIRRALEASGQDQRWMPGREVGLPDPDTED</sequence>
<dbReference type="InterPro" id="IPR029016">
    <property type="entry name" value="GAF-like_dom_sf"/>
</dbReference>
<gene>
    <name evidence="7" type="ORF">J2S59_003524</name>
</gene>
<proteinExistence type="predicted"/>
<feature type="domain" description="HTH iclR-type" evidence="5">
    <location>
        <begin position="17"/>
        <end position="77"/>
    </location>
</feature>
<dbReference type="InterPro" id="IPR036388">
    <property type="entry name" value="WH-like_DNA-bd_sf"/>
</dbReference>
<dbReference type="Proteomes" id="UP001240447">
    <property type="component" value="Unassembled WGS sequence"/>
</dbReference>
<keyword evidence="8" id="KW-1185">Reference proteome</keyword>
<dbReference type="PANTHER" id="PTHR30136:SF24">
    <property type="entry name" value="HTH-TYPE TRANSCRIPTIONAL REPRESSOR ALLR"/>
    <property type="match status" value="1"/>
</dbReference>
<evidence type="ECO:0000256" key="2">
    <source>
        <dbReference type="ARBA" id="ARBA00023125"/>
    </source>
</evidence>
<evidence type="ECO:0000259" key="6">
    <source>
        <dbReference type="PROSITE" id="PS51078"/>
    </source>
</evidence>
<dbReference type="PANTHER" id="PTHR30136">
    <property type="entry name" value="HELIX-TURN-HELIX TRANSCRIPTIONAL REGULATOR, ICLR FAMILY"/>
    <property type="match status" value="1"/>
</dbReference>
<evidence type="ECO:0000256" key="4">
    <source>
        <dbReference type="SAM" id="MobiDB-lite"/>
    </source>
</evidence>
<dbReference type="PROSITE" id="PS51078">
    <property type="entry name" value="ICLR_ED"/>
    <property type="match status" value="1"/>
</dbReference>
<evidence type="ECO:0000256" key="3">
    <source>
        <dbReference type="ARBA" id="ARBA00023163"/>
    </source>
</evidence>
<dbReference type="InterPro" id="IPR005471">
    <property type="entry name" value="Tscrpt_reg_IclR_N"/>
</dbReference>
<dbReference type="InterPro" id="IPR050707">
    <property type="entry name" value="HTH_MetabolicPath_Reg"/>
</dbReference>
<dbReference type="GO" id="GO:0003677">
    <property type="term" value="F:DNA binding"/>
    <property type="evidence" value="ECO:0007669"/>
    <property type="project" value="UniProtKB-KW"/>
</dbReference>
<evidence type="ECO:0000256" key="1">
    <source>
        <dbReference type="ARBA" id="ARBA00023015"/>
    </source>
</evidence>
<keyword evidence="2 7" id="KW-0238">DNA-binding</keyword>
<dbReference type="Pfam" id="PF09339">
    <property type="entry name" value="HTH_IclR"/>
    <property type="match status" value="1"/>
</dbReference>
<dbReference type="SUPFAM" id="SSF46785">
    <property type="entry name" value="Winged helix' DNA-binding domain"/>
    <property type="match status" value="1"/>
</dbReference>
<protein>
    <submittedName>
        <fullName evidence="7">DNA-binding IclR family transcriptional regulator</fullName>
    </submittedName>
</protein>
<dbReference type="SUPFAM" id="SSF55781">
    <property type="entry name" value="GAF domain-like"/>
    <property type="match status" value="1"/>
</dbReference>
<reference evidence="7 8" key="1">
    <citation type="submission" date="2023-07" db="EMBL/GenBank/DDBJ databases">
        <title>Sequencing the genomes of 1000 actinobacteria strains.</title>
        <authorList>
            <person name="Klenk H.-P."/>
        </authorList>
    </citation>
    <scope>NUCLEOTIDE SEQUENCE [LARGE SCALE GENOMIC DNA]</scope>
    <source>
        <strain evidence="7 8">GD13</strain>
    </source>
</reference>
<dbReference type="Pfam" id="PF01614">
    <property type="entry name" value="IclR_C"/>
    <property type="match status" value="1"/>
</dbReference>
<name>A0ABT9NV72_9ACTN</name>
<dbReference type="PROSITE" id="PS51077">
    <property type="entry name" value="HTH_ICLR"/>
    <property type="match status" value="1"/>
</dbReference>
<evidence type="ECO:0000313" key="8">
    <source>
        <dbReference type="Proteomes" id="UP001240447"/>
    </source>
</evidence>
<accession>A0ABT9NV72</accession>
<organism evidence="7 8">
    <name type="scientific">Nocardioides massiliensis</name>
    <dbReference type="NCBI Taxonomy" id="1325935"/>
    <lineage>
        <taxon>Bacteria</taxon>
        <taxon>Bacillati</taxon>
        <taxon>Actinomycetota</taxon>
        <taxon>Actinomycetes</taxon>
        <taxon>Propionibacteriales</taxon>
        <taxon>Nocardioidaceae</taxon>
        <taxon>Nocardioides</taxon>
    </lineage>
</organism>
<comment type="caution">
    <text evidence="7">The sequence shown here is derived from an EMBL/GenBank/DDBJ whole genome shotgun (WGS) entry which is preliminary data.</text>
</comment>
<dbReference type="EMBL" id="JAUSQM010000001">
    <property type="protein sequence ID" value="MDP9823715.1"/>
    <property type="molecule type" value="Genomic_DNA"/>
</dbReference>